<keyword evidence="7 11" id="KW-1133">Transmembrane helix</keyword>
<feature type="transmembrane region" description="Helical" evidence="11">
    <location>
        <begin position="190"/>
        <end position="213"/>
    </location>
</feature>
<evidence type="ECO:0000256" key="10">
    <source>
        <dbReference type="ARBA" id="ARBA00039918"/>
    </source>
</evidence>
<evidence type="ECO:0000256" key="5">
    <source>
        <dbReference type="ARBA" id="ARBA00022692"/>
    </source>
</evidence>
<dbReference type="PANTHER" id="PTHR43528:SF1">
    <property type="entry name" value="ALPHA-KETOGLUTARATE PERMEASE"/>
    <property type="match status" value="1"/>
</dbReference>
<feature type="transmembrane region" description="Helical" evidence="11">
    <location>
        <begin position="273"/>
        <end position="298"/>
    </location>
</feature>
<dbReference type="SUPFAM" id="SSF103473">
    <property type="entry name" value="MFS general substrate transporter"/>
    <property type="match status" value="1"/>
</dbReference>
<feature type="transmembrane region" description="Helical" evidence="11">
    <location>
        <begin position="401"/>
        <end position="420"/>
    </location>
</feature>
<dbReference type="Proteomes" id="UP000198327">
    <property type="component" value="Unassembled WGS sequence"/>
</dbReference>
<dbReference type="InterPro" id="IPR020846">
    <property type="entry name" value="MFS_dom"/>
</dbReference>
<keyword evidence="4" id="KW-1003">Cell membrane</keyword>
<dbReference type="AlphaFoldDB" id="A0A239MZH6"/>
<protein>
    <recommendedName>
        <fullName evidence="10">Putative proline/betaine transporter</fullName>
    </recommendedName>
</protein>
<comment type="function">
    <text evidence="9">May be a proton symporter involved in the uptake of osmolytes such as proline and glycine betaine.</text>
</comment>
<evidence type="ECO:0000256" key="2">
    <source>
        <dbReference type="ARBA" id="ARBA00008240"/>
    </source>
</evidence>
<evidence type="ECO:0000256" key="11">
    <source>
        <dbReference type="SAM" id="Phobius"/>
    </source>
</evidence>
<dbReference type="PROSITE" id="PS50850">
    <property type="entry name" value="MFS"/>
    <property type="match status" value="1"/>
</dbReference>
<name>A0A239MZH6_9NOCA</name>
<evidence type="ECO:0000313" key="14">
    <source>
        <dbReference type="Proteomes" id="UP000198327"/>
    </source>
</evidence>
<keyword evidence="14" id="KW-1185">Reference proteome</keyword>
<dbReference type="RefSeq" id="WP_089252162.1">
    <property type="nucleotide sequence ID" value="NZ_FZOW01000025.1"/>
</dbReference>
<feature type="transmembrane region" description="Helical" evidence="11">
    <location>
        <begin position="342"/>
        <end position="363"/>
    </location>
</feature>
<dbReference type="PANTHER" id="PTHR43528">
    <property type="entry name" value="ALPHA-KETOGLUTARATE PERMEASE"/>
    <property type="match status" value="1"/>
</dbReference>
<keyword evidence="8 11" id="KW-0472">Membrane</keyword>
<feature type="transmembrane region" description="Helical" evidence="11">
    <location>
        <begin position="310"/>
        <end position="330"/>
    </location>
</feature>
<dbReference type="InterPro" id="IPR036259">
    <property type="entry name" value="MFS_trans_sf"/>
</dbReference>
<sequence>MTTDAPISTSKSTHSTRATAAGAIGNVLEQYDSVIYAFSAITMAKLFFPDSGSTSGLMLTFGVFAVGFLARPFGAVVFGYFGDKYGRRTVLVWSIVLMAVCTVLIGLLPTYHDIGVAAPLILTLIRIGQGMSTAGETAGSATFIVEHAPNDKRGLLGSFQQVSSGLGFLLASLVSIGLSLSFTDSQIESWAWRLPFLFGAVTGIVALYIRIGVPETPEFARDKTAVADRPNPLKVLASTSLLATVKSMFIISLLVMGYYMFLTYVPTFLRKVVGVATIHAQLSNLICLGVFVVCIPFFGRLSDRIGRKPVLMIGAIGFLVGSVPLIAILATGALPAVYGGQIVIAVLLAAVAGVMPATLAEMFPTNVRFSAMSIGWNFSNTLFGGTAPLLATFLITATGIHFAPAFLGVFAAVLCLAIVIPMKETHKAAL</sequence>
<dbReference type="InterPro" id="IPR005828">
    <property type="entry name" value="MFS_sugar_transport-like"/>
</dbReference>
<dbReference type="GO" id="GO:0015293">
    <property type="term" value="F:symporter activity"/>
    <property type="evidence" value="ECO:0007669"/>
    <property type="project" value="UniProtKB-KW"/>
</dbReference>
<dbReference type="Pfam" id="PF07690">
    <property type="entry name" value="MFS_1"/>
    <property type="match status" value="1"/>
</dbReference>
<feature type="transmembrane region" description="Helical" evidence="11">
    <location>
        <begin position="155"/>
        <end position="178"/>
    </location>
</feature>
<dbReference type="Gene3D" id="1.20.1250.20">
    <property type="entry name" value="MFS general substrate transporter like domains"/>
    <property type="match status" value="2"/>
</dbReference>
<dbReference type="InterPro" id="IPR011701">
    <property type="entry name" value="MFS"/>
</dbReference>
<dbReference type="InterPro" id="IPR051084">
    <property type="entry name" value="H+-coupled_symporters"/>
</dbReference>
<dbReference type="FunFam" id="1.20.1250.20:FF:000001">
    <property type="entry name" value="Dicarboxylate MFS transporter"/>
    <property type="match status" value="1"/>
</dbReference>
<dbReference type="EMBL" id="FZOW01000025">
    <property type="protein sequence ID" value="SNT48106.1"/>
    <property type="molecule type" value="Genomic_DNA"/>
</dbReference>
<comment type="subcellular location">
    <subcellularLocation>
        <location evidence="1">Cell membrane</location>
        <topology evidence="1">Multi-pass membrane protein</topology>
    </subcellularLocation>
</comment>
<evidence type="ECO:0000256" key="3">
    <source>
        <dbReference type="ARBA" id="ARBA00022448"/>
    </source>
</evidence>
<evidence type="ECO:0000256" key="4">
    <source>
        <dbReference type="ARBA" id="ARBA00022475"/>
    </source>
</evidence>
<feature type="transmembrane region" description="Helical" evidence="11">
    <location>
        <begin position="90"/>
        <end position="108"/>
    </location>
</feature>
<dbReference type="GO" id="GO:0005886">
    <property type="term" value="C:plasma membrane"/>
    <property type="evidence" value="ECO:0007669"/>
    <property type="project" value="UniProtKB-SubCell"/>
</dbReference>
<evidence type="ECO:0000256" key="1">
    <source>
        <dbReference type="ARBA" id="ARBA00004651"/>
    </source>
</evidence>
<accession>A0A239MZH6</accession>
<feature type="transmembrane region" description="Helical" evidence="11">
    <location>
        <begin position="375"/>
        <end position="395"/>
    </location>
</feature>
<dbReference type="OrthoDB" id="8953821at2"/>
<evidence type="ECO:0000313" key="13">
    <source>
        <dbReference type="EMBL" id="SNT48106.1"/>
    </source>
</evidence>
<comment type="similarity">
    <text evidence="2">Belongs to the major facilitator superfamily. Metabolite:H+ Symporter (MHS) family (TC 2.A.1.6) family.</text>
</comment>
<reference evidence="14" key="1">
    <citation type="submission" date="2017-06" db="EMBL/GenBank/DDBJ databases">
        <authorList>
            <person name="Varghese N."/>
            <person name="Submissions S."/>
        </authorList>
    </citation>
    <scope>NUCLEOTIDE SEQUENCE [LARGE SCALE GENOMIC DNA]</scope>
    <source>
        <strain evidence="14">JCM 23211</strain>
    </source>
</reference>
<keyword evidence="6" id="KW-0769">Symport</keyword>
<dbReference type="Pfam" id="PF00083">
    <property type="entry name" value="Sugar_tr"/>
    <property type="match status" value="1"/>
</dbReference>
<evidence type="ECO:0000256" key="6">
    <source>
        <dbReference type="ARBA" id="ARBA00022847"/>
    </source>
</evidence>
<organism evidence="13 14">
    <name type="scientific">Rhodococcoides kyotonense</name>
    <dbReference type="NCBI Taxonomy" id="398843"/>
    <lineage>
        <taxon>Bacteria</taxon>
        <taxon>Bacillati</taxon>
        <taxon>Actinomycetota</taxon>
        <taxon>Actinomycetes</taxon>
        <taxon>Mycobacteriales</taxon>
        <taxon>Nocardiaceae</taxon>
        <taxon>Rhodococcoides</taxon>
    </lineage>
</organism>
<evidence type="ECO:0000256" key="7">
    <source>
        <dbReference type="ARBA" id="ARBA00022989"/>
    </source>
</evidence>
<proteinExistence type="inferred from homology"/>
<evidence type="ECO:0000256" key="9">
    <source>
        <dbReference type="ARBA" id="ARBA00037295"/>
    </source>
</evidence>
<feature type="transmembrane region" description="Helical" evidence="11">
    <location>
        <begin position="233"/>
        <end position="261"/>
    </location>
</feature>
<evidence type="ECO:0000259" key="12">
    <source>
        <dbReference type="PROSITE" id="PS50850"/>
    </source>
</evidence>
<feature type="transmembrane region" description="Helical" evidence="11">
    <location>
        <begin position="56"/>
        <end position="78"/>
    </location>
</feature>
<keyword evidence="3" id="KW-0813">Transport</keyword>
<evidence type="ECO:0000256" key="8">
    <source>
        <dbReference type="ARBA" id="ARBA00023136"/>
    </source>
</evidence>
<keyword evidence="5 11" id="KW-0812">Transmembrane</keyword>
<gene>
    <name evidence="13" type="ORF">SAMN05421642_12549</name>
</gene>
<feature type="domain" description="Major facilitator superfamily (MFS) profile" evidence="12">
    <location>
        <begin position="18"/>
        <end position="426"/>
    </location>
</feature>